<keyword evidence="3" id="KW-1003">Cell membrane</keyword>
<proteinExistence type="inferred from homology"/>
<protein>
    <submittedName>
        <fullName evidence="8">GlsB/YeaQ/YmgE family stress response membrane protein</fullName>
    </submittedName>
</protein>
<dbReference type="GO" id="GO:0005886">
    <property type="term" value="C:plasma membrane"/>
    <property type="evidence" value="ECO:0007669"/>
    <property type="project" value="UniProtKB-SubCell"/>
</dbReference>
<dbReference type="PANTHER" id="PTHR33884:SF3">
    <property type="entry name" value="UPF0410 PROTEIN YMGE"/>
    <property type="match status" value="1"/>
</dbReference>
<keyword evidence="6 7" id="KW-0472">Membrane</keyword>
<keyword evidence="9" id="KW-1185">Reference proteome</keyword>
<evidence type="ECO:0000256" key="2">
    <source>
        <dbReference type="ARBA" id="ARBA00011006"/>
    </source>
</evidence>
<evidence type="ECO:0000256" key="1">
    <source>
        <dbReference type="ARBA" id="ARBA00004651"/>
    </source>
</evidence>
<feature type="transmembrane region" description="Helical" evidence="7">
    <location>
        <begin position="64"/>
        <end position="85"/>
    </location>
</feature>
<dbReference type="RefSeq" id="WP_149114820.1">
    <property type="nucleotide sequence ID" value="NZ_CP042425.1"/>
</dbReference>
<comment type="similarity">
    <text evidence="2">Belongs to the UPF0410 family.</text>
</comment>
<evidence type="ECO:0000313" key="8">
    <source>
        <dbReference type="EMBL" id="QEL20532.1"/>
    </source>
</evidence>
<keyword evidence="4 7" id="KW-0812">Transmembrane</keyword>
<dbReference type="AlphaFoldDB" id="A0A5C1AS48"/>
<dbReference type="Pfam" id="PF04226">
    <property type="entry name" value="Transgly_assoc"/>
    <property type="match status" value="1"/>
</dbReference>
<organism evidence="8 9">
    <name type="scientific">Limnoglobus roseus</name>
    <dbReference type="NCBI Taxonomy" id="2598579"/>
    <lineage>
        <taxon>Bacteria</taxon>
        <taxon>Pseudomonadati</taxon>
        <taxon>Planctomycetota</taxon>
        <taxon>Planctomycetia</taxon>
        <taxon>Gemmatales</taxon>
        <taxon>Gemmataceae</taxon>
        <taxon>Limnoglobus</taxon>
    </lineage>
</organism>
<dbReference type="OrthoDB" id="290170at2"/>
<evidence type="ECO:0000256" key="5">
    <source>
        <dbReference type="ARBA" id="ARBA00022989"/>
    </source>
</evidence>
<dbReference type="PANTHER" id="PTHR33884">
    <property type="entry name" value="UPF0410 PROTEIN YMGE"/>
    <property type="match status" value="1"/>
</dbReference>
<evidence type="ECO:0000256" key="4">
    <source>
        <dbReference type="ARBA" id="ARBA00022692"/>
    </source>
</evidence>
<evidence type="ECO:0000256" key="7">
    <source>
        <dbReference type="SAM" id="Phobius"/>
    </source>
</evidence>
<dbReference type="InterPro" id="IPR007341">
    <property type="entry name" value="Transgly_assoc"/>
</dbReference>
<reference evidence="9" key="1">
    <citation type="submission" date="2019-08" db="EMBL/GenBank/DDBJ databases">
        <title>Limnoglobus roseus gen. nov., sp. nov., a novel freshwater planctomycete with a giant genome from the family Gemmataceae.</title>
        <authorList>
            <person name="Kulichevskaya I.S."/>
            <person name="Naumoff D.G."/>
            <person name="Miroshnikov K."/>
            <person name="Ivanova A."/>
            <person name="Philippov D.A."/>
            <person name="Hakobyan A."/>
            <person name="Rijpstra I.C."/>
            <person name="Sinninghe Damste J.S."/>
            <person name="Liesack W."/>
            <person name="Dedysh S.N."/>
        </authorList>
    </citation>
    <scope>NUCLEOTIDE SEQUENCE [LARGE SCALE GENOMIC DNA]</scope>
    <source>
        <strain evidence="9">PX52</strain>
    </source>
</reference>
<gene>
    <name evidence="8" type="ORF">PX52LOC_07637</name>
</gene>
<evidence type="ECO:0000313" key="9">
    <source>
        <dbReference type="Proteomes" id="UP000324974"/>
    </source>
</evidence>
<keyword evidence="5 7" id="KW-1133">Transmembrane helix</keyword>
<sequence length="95" mass="10209">MFSLISWLIVGLIVGFIARAIVPGRQPIGVLLTVALGVVGAVVGGFISSALWPTWADEPDVNRMWPGWLMSIAGAVVVLWAYVALTGRRTLATRY</sequence>
<dbReference type="KEGG" id="lrs:PX52LOC_07637"/>
<evidence type="ECO:0000256" key="3">
    <source>
        <dbReference type="ARBA" id="ARBA00022475"/>
    </source>
</evidence>
<comment type="subcellular location">
    <subcellularLocation>
        <location evidence="1">Cell membrane</location>
        <topology evidence="1">Multi-pass membrane protein</topology>
    </subcellularLocation>
</comment>
<accession>A0A5C1AS48</accession>
<dbReference type="EMBL" id="CP042425">
    <property type="protein sequence ID" value="QEL20532.1"/>
    <property type="molecule type" value="Genomic_DNA"/>
</dbReference>
<dbReference type="Proteomes" id="UP000324974">
    <property type="component" value="Chromosome"/>
</dbReference>
<name>A0A5C1AS48_9BACT</name>
<feature type="transmembrane region" description="Helical" evidence="7">
    <location>
        <begin position="6"/>
        <end position="22"/>
    </location>
</feature>
<evidence type="ECO:0000256" key="6">
    <source>
        <dbReference type="ARBA" id="ARBA00023136"/>
    </source>
</evidence>
<feature type="transmembrane region" description="Helical" evidence="7">
    <location>
        <begin position="29"/>
        <end position="52"/>
    </location>
</feature>